<comment type="caution">
    <text evidence="2">The sequence shown here is derived from an EMBL/GenBank/DDBJ whole genome shotgun (WGS) entry which is preliminary data.</text>
</comment>
<proteinExistence type="predicted"/>
<sequence length="103" mass="11569">MISVTKNQVCFPLFSNLSLLPNSQLTNRIGKNDLISIPKEIYTEKAIGENPWPGFKSTPERRRYSIQPNDSRTAEGKNFIFTPYADTGNDGAAFRTIFPLTAE</sequence>
<feature type="region of interest" description="Disordered" evidence="1">
    <location>
        <begin position="48"/>
        <end position="71"/>
    </location>
</feature>
<gene>
    <name evidence="2" type="ORF">EVA68_07045</name>
</gene>
<name>A0A520RZ10_9GAMM</name>
<dbReference type="Proteomes" id="UP000316199">
    <property type="component" value="Unassembled WGS sequence"/>
</dbReference>
<dbReference type="EMBL" id="SHAG01000035">
    <property type="protein sequence ID" value="RZO75437.1"/>
    <property type="molecule type" value="Genomic_DNA"/>
</dbReference>
<evidence type="ECO:0000256" key="1">
    <source>
        <dbReference type="SAM" id="MobiDB-lite"/>
    </source>
</evidence>
<reference evidence="2 3" key="1">
    <citation type="submission" date="2019-02" db="EMBL/GenBank/DDBJ databases">
        <title>Prokaryotic population dynamics and viral predation in marine succession experiment using metagenomics: the confinement effect.</title>
        <authorList>
            <person name="Haro-Moreno J.M."/>
            <person name="Rodriguez-Valera F."/>
            <person name="Lopez-Perez M."/>
        </authorList>
    </citation>
    <scope>NUCLEOTIDE SEQUENCE [LARGE SCALE GENOMIC DNA]</scope>
    <source>
        <strain evidence="2">MED-G157</strain>
    </source>
</reference>
<organism evidence="2 3">
    <name type="scientific">OM182 bacterium</name>
    <dbReference type="NCBI Taxonomy" id="2510334"/>
    <lineage>
        <taxon>Bacteria</taxon>
        <taxon>Pseudomonadati</taxon>
        <taxon>Pseudomonadota</taxon>
        <taxon>Gammaproteobacteria</taxon>
        <taxon>OMG group</taxon>
        <taxon>OM182 clade</taxon>
    </lineage>
</organism>
<evidence type="ECO:0000313" key="2">
    <source>
        <dbReference type="EMBL" id="RZO75437.1"/>
    </source>
</evidence>
<protein>
    <submittedName>
        <fullName evidence="2">Uncharacterized protein</fullName>
    </submittedName>
</protein>
<accession>A0A520RZ10</accession>
<dbReference type="AlphaFoldDB" id="A0A520RZ10"/>
<evidence type="ECO:0000313" key="3">
    <source>
        <dbReference type="Proteomes" id="UP000316199"/>
    </source>
</evidence>